<name>A0A928V4Y6_9GAMM</name>
<dbReference type="HAMAP" id="MF_00434">
    <property type="entry name" value="Pterin_4_alpha"/>
    <property type="match status" value="1"/>
</dbReference>
<proteinExistence type="inferred from homology"/>
<evidence type="ECO:0000256" key="2">
    <source>
        <dbReference type="ARBA" id="ARBA00006472"/>
    </source>
</evidence>
<dbReference type="InterPro" id="IPR050376">
    <property type="entry name" value="Pterin-4-alpha-carb_dehyd"/>
</dbReference>
<dbReference type="AlphaFoldDB" id="A0A928V4Y6"/>
<comment type="similarity">
    <text evidence="2 4">Belongs to the pterin-4-alpha-carbinolamine dehydratase family.</text>
</comment>
<keyword evidence="6" id="KW-1185">Reference proteome</keyword>
<protein>
    <recommendedName>
        <fullName evidence="4">Putative pterin-4-alpha-carbinolamine dehydratase</fullName>
        <shortName evidence="4">PHS</shortName>
        <ecNumber evidence="4">4.2.1.96</ecNumber>
    </recommendedName>
    <alternativeName>
        <fullName evidence="4">4-alpha-hydroxy-tetrahydropterin dehydratase</fullName>
    </alternativeName>
    <alternativeName>
        <fullName evidence="4">Pterin carbinolamine dehydratase</fullName>
        <shortName evidence="4">PCD</shortName>
    </alternativeName>
</protein>
<dbReference type="SUPFAM" id="SSF55248">
    <property type="entry name" value="PCD-like"/>
    <property type="match status" value="1"/>
</dbReference>
<comment type="catalytic activity">
    <reaction evidence="1 4">
        <text>(4aS,6R)-4a-hydroxy-L-erythro-5,6,7,8-tetrahydrobiopterin = (6R)-L-erythro-6,7-dihydrobiopterin + H2O</text>
        <dbReference type="Rhea" id="RHEA:11920"/>
        <dbReference type="ChEBI" id="CHEBI:15377"/>
        <dbReference type="ChEBI" id="CHEBI:15642"/>
        <dbReference type="ChEBI" id="CHEBI:43120"/>
        <dbReference type="EC" id="4.2.1.96"/>
    </reaction>
</comment>
<dbReference type="PANTHER" id="PTHR42805">
    <property type="entry name" value="PTERIN-4-ALPHA-CARBINOLAMINE DEHYDRATASE-RELATED"/>
    <property type="match status" value="1"/>
</dbReference>
<dbReference type="RefSeq" id="WP_193910835.1">
    <property type="nucleotide sequence ID" value="NZ_PRDL01000001.1"/>
</dbReference>
<dbReference type="Proteomes" id="UP000652567">
    <property type="component" value="Unassembled WGS sequence"/>
</dbReference>
<evidence type="ECO:0000256" key="1">
    <source>
        <dbReference type="ARBA" id="ARBA00001554"/>
    </source>
</evidence>
<dbReference type="Pfam" id="PF01329">
    <property type="entry name" value="Pterin_4a"/>
    <property type="match status" value="1"/>
</dbReference>
<dbReference type="InterPro" id="IPR036428">
    <property type="entry name" value="PCD_sf"/>
</dbReference>
<sequence>MNQIPKNAVDLVSGDCEPCHGDTPALTAAEIEEFSGLLPDWQVIERDGMSILSRQYRFKNFMQALAFTRAIADQAERANHHPAILVEWGKARVEWWTHKVKGLHRNDFIMAARTERLFSERVDE</sequence>
<accession>A0A928V4Y6</accession>
<reference evidence="5" key="1">
    <citation type="submission" date="2018-07" db="EMBL/GenBank/DDBJ databases">
        <title>Genome assembly of strain Ka43.</title>
        <authorList>
            <person name="Kukolya J."/>
            <person name="Nagy I."/>
            <person name="Horvath B."/>
            <person name="Toth A."/>
        </authorList>
    </citation>
    <scope>NUCLEOTIDE SEQUENCE</scope>
    <source>
        <strain evidence="5">KB43</strain>
    </source>
</reference>
<evidence type="ECO:0000256" key="3">
    <source>
        <dbReference type="ARBA" id="ARBA00023239"/>
    </source>
</evidence>
<dbReference type="PANTHER" id="PTHR42805:SF1">
    <property type="entry name" value="PTERIN-4-ALPHA-CARBINOLAMINE DEHYDRATASE-RELATED"/>
    <property type="match status" value="1"/>
</dbReference>
<keyword evidence="3 4" id="KW-0456">Lyase</keyword>
<comment type="caution">
    <text evidence="5">The sequence shown here is derived from an EMBL/GenBank/DDBJ whole genome shotgun (WGS) entry which is preliminary data.</text>
</comment>
<organism evidence="5 6">
    <name type="scientific">Cellvibrio polysaccharolyticus</name>
    <dbReference type="NCBI Taxonomy" id="2082724"/>
    <lineage>
        <taxon>Bacteria</taxon>
        <taxon>Pseudomonadati</taxon>
        <taxon>Pseudomonadota</taxon>
        <taxon>Gammaproteobacteria</taxon>
        <taxon>Cellvibrionales</taxon>
        <taxon>Cellvibrionaceae</taxon>
        <taxon>Cellvibrio</taxon>
    </lineage>
</organism>
<evidence type="ECO:0000313" key="6">
    <source>
        <dbReference type="Proteomes" id="UP000652567"/>
    </source>
</evidence>
<dbReference type="GO" id="GO:0008124">
    <property type="term" value="F:4-alpha-hydroxytetrahydrobiopterin dehydratase activity"/>
    <property type="evidence" value="ECO:0007669"/>
    <property type="project" value="UniProtKB-UniRule"/>
</dbReference>
<gene>
    <name evidence="5" type="ORF">C4F51_14195</name>
</gene>
<dbReference type="InterPro" id="IPR001533">
    <property type="entry name" value="Pterin_deHydtase"/>
</dbReference>
<evidence type="ECO:0000313" key="5">
    <source>
        <dbReference type="EMBL" id="MBE8718342.1"/>
    </source>
</evidence>
<dbReference type="EMBL" id="PRDL01000001">
    <property type="protein sequence ID" value="MBE8718342.1"/>
    <property type="molecule type" value="Genomic_DNA"/>
</dbReference>
<dbReference type="GO" id="GO:0006729">
    <property type="term" value="P:tetrahydrobiopterin biosynthetic process"/>
    <property type="evidence" value="ECO:0007669"/>
    <property type="project" value="InterPro"/>
</dbReference>
<evidence type="ECO:0000256" key="4">
    <source>
        <dbReference type="HAMAP-Rule" id="MF_00434"/>
    </source>
</evidence>
<dbReference type="NCBIfam" id="NF002016">
    <property type="entry name" value="PRK00823.1-1"/>
    <property type="match status" value="1"/>
</dbReference>
<dbReference type="CDD" id="cd00913">
    <property type="entry name" value="PCD_DCoH_subfamily_a"/>
    <property type="match status" value="1"/>
</dbReference>
<dbReference type="EC" id="4.2.1.96" evidence="4"/>
<dbReference type="Gene3D" id="3.30.1360.20">
    <property type="entry name" value="Transcriptional coactivator/pterin dehydratase"/>
    <property type="match status" value="1"/>
</dbReference>